<dbReference type="AlphaFoldDB" id="A0A1H7Z807"/>
<evidence type="ECO:0000256" key="2">
    <source>
        <dbReference type="ARBA" id="ARBA00012588"/>
    </source>
</evidence>
<gene>
    <name evidence="6" type="ORF">SAMN05444354_118104</name>
</gene>
<keyword evidence="4" id="KW-0808">Transferase</keyword>
<dbReference type="Proteomes" id="UP000182719">
    <property type="component" value="Unassembled WGS sequence"/>
</dbReference>
<dbReference type="InterPro" id="IPR013534">
    <property type="entry name" value="Starch_synth_cat_dom"/>
</dbReference>
<comment type="catalytic activity">
    <reaction evidence="1">
        <text>[(1-&gt;4)-alpha-D-glucosyl](n) + ADP-alpha-D-glucose = [(1-&gt;4)-alpha-D-glucosyl](n+1) + ADP + H(+)</text>
        <dbReference type="Rhea" id="RHEA:18189"/>
        <dbReference type="Rhea" id="RHEA-COMP:9584"/>
        <dbReference type="Rhea" id="RHEA-COMP:9587"/>
        <dbReference type="ChEBI" id="CHEBI:15378"/>
        <dbReference type="ChEBI" id="CHEBI:15444"/>
        <dbReference type="ChEBI" id="CHEBI:57498"/>
        <dbReference type="ChEBI" id="CHEBI:456216"/>
        <dbReference type="EC" id="2.4.1.21"/>
    </reaction>
</comment>
<evidence type="ECO:0000313" key="6">
    <source>
        <dbReference type="EMBL" id="SEM54466.1"/>
    </source>
</evidence>
<evidence type="ECO:0000256" key="1">
    <source>
        <dbReference type="ARBA" id="ARBA00001478"/>
    </source>
</evidence>
<organism evidence="6 7">
    <name type="scientific">Stigmatella aurantiaca</name>
    <dbReference type="NCBI Taxonomy" id="41"/>
    <lineage>
        <taxon>Bacteria</taxon>
        <taxon>Pseudomonadati</taxon>
        <taxon>Myxococcota</taxon>
        <taxon>Myxococcia</taxon>
        <taxon>Myxococcales</taxon>
        <taxon>Cystobacterineae</taxon>
        <taxon>Archangiaceae</taxon>
        <taxon>Stigmatella</taxon>
    </lineage>
</organism>
<sequence length="657" mass="75560">MHILECYLECGGFDYSFIKGGISVYTWNLASAFRAEGHQVSVLTAAHGRLDYLQKNYPVEELPYRRRYTLPLQLDPRVWRDFEPRQELELETRAYRIRHQGVDLYFLCNDMLDRYSDTFYPPYESKGKDLGFFKPLVFQMDMVLFIREFFADEQLLIHAHEPFYQYLLPLAFRDDANKRMVSTVQSNMPVNKKVYRPELQAQLDFLGVHVDLAPFNDVPQTDAFSRCLNGYLPETHLHYPYPDDYIAFYPLLLEYSDAVDFLSEGHLEFYRNFEGTAFKAMFRRLKVAEVTQRNEQKMFVGWCAISGRWHQTDFSQYRREDVLRGLGLRPELPTFFHNARYAVHHKGQNELVRAARKVLETGAQCNFILRCLSGNGIPDPAYHALAKDFPEQVRLEWHNRPEEELVAMAAAADFGLFPSKFEMDTFLIAQGEAMLAGCVPIASRQLGMKHWRHSRAFCEEPSQVTGLDVVRSFLANDETLVDSLVRALQEALALYQDRPRYEQLSQRARARAQEFTWKMSAQAHLKVMEPLWKAPRTVGTAAPDSRPAPEPAKGWKAAISAEGELLGLRRRELTSPGLPALSDTASEAGRKLQYRLEGARQVESFFEAEGGRFERTLLTRSADTFEALLPAAARQKPLFLLVTLADGSQFWDGAVHE</sequence>
<keyword evidence="7" id="KW-1185">Reference proteome</keyword>
<dbReference type="SUPFAM" id="SSF53756">
    <property type="entry name" value="UDP-Glycosyltransferase/glycogen phosphorylase"/>
    <property type="match status" value="1"/>
</dbReference>
<proteinExistence type="predicted"/>
<dbReference type="Pfam" id="PF08323">
    <property type="entry name" value="Glyco_transf_5"/>
    <property type="match status" value="1"/>
</dbReference>
<dbReference type="EMBL" id="FOAP01000018">
    <property type="protein sequence ID" value="SEM54466.1"/>
    <property type="molecule type" value="Genomic_DNA"/>
</dbReference>
<dbReference type="GO" id="GO:0009011">
    <property type="term" value="F:alpha-1,4-glucan glucosyltransferase (ADP-glucose donor) activity"/>
    <property type="evidence" value="ECO:0007669"/>
    <property type="project" value="UniProtKB-EC"/>
</dbReference>
<dbReference type="Gene3D" id="3.40.50.2000">
    <property type="entry name" value="Glycogen Phosphorylase B"/>
    <property type="match status" value="2"/>
</dbReference>
<dbReference type="EC" id="2.4.1.21" evidence="2"/>
<protein>
    <recommendedName>
        <fullName evidence="2">starch synthase</fullName>
        <ecNumber evidence="2">2.4.1.21</ecNumber>
    </recommendedName>
</protein>
<accession>A0A1H7Z807</accession>
<dbReference type="OrthoDB" id="9801609at2"/>
<name>A0A1H7Z807_STIAU</name>
<dbReference type="RefSeq" id="WP_075009594.1">
    <property type="nucleotide sequence ID" value="NZ_FOAP01000018.1"/>
</dbReference>
<feature type="domain" description="Starch synthase catalytic" evidence="5">
    <location>
        <begin position="17"/>
        <end position="160"/>
    </location>
</feature>
<keyword evidence="3" id="KW-0328">Glycosyltransferase</keyword>
<evidence type="ECO:0000256" key="3">
    <source>
        <dbReference type="ARBA" id="ARBA00022676"/>
    </source>
</evidence>
<reference evidence="7" key="1">
    <citation type="submission" date="2016-10" db="EMBL/GenBank/DDBJ databases">
        <authorList>
            <person name="Varghese N."/>
            <person name="Submissions S."/>
        </authorList>
    </citation>
    <scope>NUCLEOTIDE SEQUENCE [LARGE SCALE GENOMIC DNA]</scope>
    <source>
        <strain evidence="7">DSM 17044</strain>
    </source>
</reference>
<evidence type="ECO:0000313" key="7">
    <source>
        <dbReference type="Proteomes" id="UP000182719"/>
    </source>
</evidence>
<evidence type="ECO:0000256" key="4">
    <source>
        <dbReference type="ARBA" id="ARBA00022679"/>
    </source>
</evidence>
<evidence type="ECO:0000259" key="5">
    <source>
        <dbReference type="Pfam" id="PF08323"/>
    </source>
</evidence>
<dbReference type="PANTHER" id="PTHR12526">
    <property type="entry name" value="GLYCOSYLTRANSFERASE"/>
    <property type="match status" value="1"/>
</dbReference>